<dbReference type="OrthoDB" id="3263941at2759"/>
<dbReference type="OMA" id="WSKLYIT"/>
<dbReference type="InterPro" id="IPR040410">
    <property type="entry name" value="UPF0658_Golgi"/>
</dbReference>
<keyword evidence="1" id="KW-0812">Transmembrane</keyword>
<accession>A0A2H3K3C5</accession>
<keyword evidence="3" id="KW-1185">Reference proteome</keyword>
<feature type="transmembrane region" description="Helical" evidence="1">
    <location>
        <begin position="195"/>
        <end position="223"/>
    </location>
</feature>
<sequence length="390" mass="43938">MTEIAVQTLPTIAWSPSEVATTTPGSSAIDHHGADLMYNDESMRMSCYQRKIALNTRDSDSVGSFEDEDVALLGAQFWMLVVSFIAVLYRSIPQIVAVFCVRLIATMWSTYTVCRVTQYKPLFQTLYVGPRAPCQFDFFNSFFTIRMPLAITSLVLNTTALTFEGYMGRKLVKAFDVLIFQRVVPKASVLKIYRYFLAVFVLLQLDVVFMMSATGLWATWLVYAIGELTKNKSLYVALFVASMIALLPWLATGWFSVRREMKTLMIVFLLMGFADLVLWATMLRTDVFLWTFLQWPFFACLTCISFVLLFITGSFGIICRLNFGEGLAEYFHVEAVLAEANFAPGLFEEDTGSSDEKSMHKPTAVPAAEMYKNCELSEIGLCPVIVIGRV</sequence>
<reference evidence="2 3" key="1">
    <citation type="journal article" date="2012" name="Science">
        <title>The Paleozoic origin of enzymatic lignin decomposition reconstructed from 31 fungal genomes.</title>
        <authorList>
            <person name="Floudas D."/>
            <person name="Binder M."/>
            <person name="Riley R."/>
            <person name="Barry K."/>
            <person name="Blanchette R.A."/>
            <person name="Henrissat B."/>
            <person name="Martinez A.T."/>
            <person name="Otillar R."/>
            <person name="Spatafora J.W."/>
            <person name="Yadav J.S."/>
            <person name="Aerts A."/>
            <person name="Benoit I."/>
            <person name="Boyd A."/>
            <person name="Carlson A."/>
            <person name="Copeland A."/>
            <person name="Coutinho P.M."/>
            <person name="de Vries R.P."/>
            <person name="Ferreira P."/>
            <person name="Findley K."/>
            <person name="Foster B."/>
            <person name="Gaskell J."/>
            <person name="Glotzer D."/>
            <person name="Gorecki P."/>
            <person name="Heitman J."/>
            <person name="Hesse C."/>
            <person name="Hori C."/>
            <person name="Igarashi K."/>
            <person name="Jurgens J.A."/>
            <person name="Kallen N."/>
            <person name="Kersten P."/>
            <person name="Kohler A."/>
            <person name="Kuees U."/>
            <person name="Kumar T.K.A."/>
            <person name="Kuo A."/>
            <person name="LaButti K."/>
            <person name="Larrondo L.F."/>
            <person name="Lindquist E."/>
            <person name="Ling A."/>
            <person name="Lombard V."/>
            <person name="Lucas S."/>
            <person name="Lundell T."/>
            <person name="Martin R."/>
            <person name="McLaughlin D.J."/>
            <person name="Morgenstern I."/>
            <person name="Morin E."/>
            <person name="Murat C."/>
            <person name="Nagy L.G."/>
            <person name="Nolan M."/>
            <person name="Ohm R.A."/>
            <person name="Patyshakuliyeva A."/>
            <person name="Rokas A."/>
            <person name="Ruiz-Duenas F.J."/>
            <person name="Sabat G."/>
            <person name="Salamov A."/>
            <person name="Samejima M."/>
            <person name="Schmutz J."/>
            <person name="Slot J.C."/>
            <person name="St John F."/>
            <person name="Stenlid J."/>
            <person name="Sun H."/>
            <person name="Sun S."/>
            <person name="Syed K."/>
            <person name="Tsang A."/>
            <person name="Wiebenga A."/>
            <person name="Young D."/>
            <person name="Pisabarro A."/>
            <person name="Eastwood D.C."/>
            <person name="Martin F."/>
            <person name="Cullen D."/>
            <person name="Grigoriev I.V."/>
            <person name="Hibbett D.S."/>
        </authorList>
    </citation>
    <scope>NUCLEOTIDE SEQUENCE [LARGE SCALE GENOMIC DNA]</scope>
    <source>
        <strain evidence="2 3">MD-104</strain>
    </source>
</reference>
<evidence type="ECO:0000313" key="2">
    <source>
        <dbReference type="EMBL" id="PCH42907.1"/>
    </source>
</evidence>
<dbReference type="PANTHER" id="PTHR34391:SF2">
    <property type="entry name" value="TRP C-TERMINAL DOMAIN-CONTAINING PROTEIN"/>
    <property type="match status" value="1"/>
</dbReference>
<dbReference type="PANTHER" id="PTHR34391">
    <property type="entry name" value="UPF0658 GOLGI APPARATUS MEMBRANE PROTEIN C1952.10C-RELATED"/>
    <property type="match status" value="1"/>
</dbReference>
<feature type="transmembrane region" description="Helical" evidence="1">
    <location>
        <begin position="264"/>
        <end position="283"/>
    </location>
</feature>
<dbReference type="Proteomes" id="UP000218811">
    <property type="component" value="Unassembled WGS sequence"/>
</dbReference>
<protein>
    <submittedName>
        <fullName evidence="2">Uncharacterized protein</fullName>
    </submittedName>
</protein>
<gene>
    <name evidence="2" type="ORF">WOLCODRAFT_102773</name>
</gene>
<dbReference type="GO" id="GO:0005794">
    <property type="term" value="C:Golgi apparatus"/>
    <property type="evidence" value="ECO:0007669"/>
    <property type="project" value="TreeGrafter"/>
</dbReference>
<proteinExistence type="predicted"/>
<keyword evidence="1" id="KW-1133">Transmembrane helix</keyword>
<evidence type="ECO:0000256" key="1">
    <source>
        <dbReference type="SAM" id="Phobius"/>
    </source>
</evidence>
<name>A0A2H3K3C5_WOLCO</name>
<feature type="transmembrane region" description="Helical" evidence="1">
    <location>
        <begin position="235"/>
        <end position="257"/>
    </location>
</feature>
<dbReference type="EMBL" id="KB468135">
    <property type="protein sequence ID" value="PCH42907.1"/>
    <property type="molecule type" value="Genomic_DNA"/>
</dbReference>
<keyword evidence="1" id="KW-0472">Membrane</keyword>
<organism evidence="2 3">
    <name type="scientific">Wolfiporia cocos (strain MD-104)</name>
    <name type="common">Brown rot fungus</name>
    <dbReference type="NCBI Taxonomy" id="742152"/>
    <lineage>
        <taxon>Eukaryota</taxon>
        <taxon>Fungi</taxon>
        <taxon>Dikarya</taxon>
        <taxon>Basidiomycota</taxon>
        <taxon>Agaricomycotina</taxon>
        <taxon>Agaricomycetes</taxon>
        <taxon>Polyporales</taxon>
        <taxon>Phaeolaceae</taxon>
        <taxon>Wolfiporia</taxon>
    </lineage>
</organism>
<dbReference type="AlphaFoldDB" id="A0A2H3K3C5"/>
<feature type="transmembrane region" description="Helical" evidence="1">
    <location>
        <begin position="295"/>
        <end position="318"/>
    </location>
</feature>
<feature type="transmembrane region" description="Helical" evidence="1">
    <location>
        <begin position="70"/>
        <end position="89"/>
    </location>
</feature>
<evidence type="ECO:0000313" key="3">
    <source>
        <dbReference type="Proteomes" id="UP000218811"/>
    </source>
</evidence>